<keyword evidence="3" id="KW-1185">Reference proteome</keyword>
<reference evidence="3" key="1">
    <citation type="submission" date="2015-11" db="EMBL/GenBank/DDBJ databases">
        <authorList>
            <person name="Varghese N."/>
        </authorList>
    </citation>
    <scope>NUCLEOTIDE SEQUENCE [LARGE SCALE GENOMIC DNA]</scope>
</reference>
<evidence type="ECO:0000313" key="2">
    <source>
        <dbReference type="EMBL" id="CUU02152.1"/>
    </source>
</evidence>
<feature type="domain" description="Cysteine-rich" evidence="1">
    <location>
        <begin position="3"/>
        <end position="83"/>
    </location>
</feature>
<protein>
    <submittedName>
        <fullName evidence="2">L-lactate dehydrogenase complex protein LldE</fullName>
    </submittedName>
</protein>
<evidence type="ECO:0000259" key="1">
    <source>
        <dbReference type="Pfam" id="PF02754"/>
    </source>
</evidence>
<proteinExistence type="predicted"/>
<dbReference type="PANTHER" id="PTHR30296:SF0">
    <property type="entry name" value="LACTATE UTILIZATION PROTEIN A"/>
    <property type="match status" value="1"/>
</dbReference>
<dbReference type="Proteomes" id="UP000320623">
    <property type="component" value="Unassembled WGS sequence"/>
</dbReference>
<dbReference type="Pfam" id="PF02754">
    <property type="entry name" value="CCG"/>
    <property type="match status" value="2"/>
</dbReference>
<gene>
    <name evidence="2" type="ORF">JGI1_00438</name>
</gene>
<dbReference type="PANTHER" id="PTHR30296">
    <property type="entry name" value="UNCHARACTERIZED PROTEIN YKGE"/>
    <property type="match status" value="1"/>
</dbReference>
<dbReference type="InterPro" id="IPR004017">
    <property type="entry name" value="Cys_rich_dom"/>
</dbReference>
<name>A0A0S4MUB3_9BACT</name>
<dbReference type="RefSeq" id="WP_140944235.1">
    <property type="nucleotide sequence ID" value="NZ_FAOO01000002.1"/>
</dbReference>
<accession>A0A0S4MUB3</accession>
<dbReference type="OrthoDB" id="9770306at2"/>
<feature type="domain" description="Cysteine-rich" evidence="1">
    <location>
        <begin position="127"/>
        <end position="211"/>
    </location>
</feature>
<sequence length="234" mass="26340">MKVALFIPCYIDQLFPEVGVATVKILRRFDVKIDYPLEQTCCGQPAFNTGYWLEAKTLAEKFLKIFSNYDYIVSPSGSCTSMVRIFYPEILKNKNIEEITAKFFELTEFLTKVLQVDSTGAEFNHSVAYHDSCHALRELGIKESPRTLLKNVKKIKLLEIEESDRCCGFGGTFAVKFPEISTEMAKSKVDNIIKTGAEFVTSTDSSCLMHIGGYMSKNGVKVKTIHIAQILANF</sequence>
<dbReference type="GO" id="GO:0016491">
    <property type="term" value="F:oxidoreductase activity"/>
    <property type="evidence" value="ECO:0007669"/>
    <property type="project" value="UniProtKB-ARBA"/>
</dbReference>
<dbReference type="AlphaFoldDB" id="A0A0S4MUB3"/>
<evidence type="ECO:0000313" key="3">
    <source>
        <dbReference type="Proteomes" id="UP000320623"/>
    </source>
</evidence>
<dbReference type="EMBL" id="FAOO01000002">
    <property type="protein sequence ID" value="CUU02152.1"/>
    <property type="molecule type" value="Genomic_DNA"/>
</dbReference>
<dbReference type="STRING" id="1643428.GCA_001442855_00425"/>
<organism evidence="2 3">
    <name type="scientific">Candidatus Thermokryptus mobilis</name>
    <dbReference type="NCBI Taxonomy" id="1643428"/>
    <lineage>
        <taxon>Bacteria</taxon>
        <taxon>Pseudomonadati</taxon>
        <taxon>Candidatus Kryptoniota</taxon>
        <taxon>Candidatus Thermokryptus</taxon>
    </lineage>
</organism>
<dbReference type="GO" id="GO:0005829">
    <property type="term" value="C:cytosol"/>
    <property type="evidence" value="ECO:0007669"/>
    <property type="project" value="TreeGrafter"/>
</dbReference>